<sequence length="922" mass="109338">MSILSNSFYDNITPGIDFENSGVKKIMSCIGKSKAFTCENLEQIKNDFYFKERKHDILTKMLKTKASIQLLQRHHYKEVKQKQFHNAPYNTVFSSEEVSYIHKRKEPFLETILLGNIEYSFFLQDNYIVFYNVSSQKTKYFLNVDNYIIHDVKISDDYFMYLLISFRQKQYLIKTHLSQDFVNMNKERELFNLKECVFSIPLANYEKYTNIEYIEFNEIFLRKENIITKISLGKKYFFSDYKYVYFNHQGDLEKYRKDFLEEVQDNYSNIYNKLNFLGLNDFKIKNRKLSSLEMNSFLKIFKHKFDNTLNGGINYFILRNHFQPFNDKDKIVFKESPDYHVDLQDEYVSIVGNFVKDDFESGIFSIVIEKDKVKLHKINKDLSVTFLEEIKIVTNAFYFYNLFIQIKKRELPKFPLIYPISSLDSYSFRQKNISLKIDKVQNQTSIISDLLEQYPKTQYEAFFKNNTICFENTYIWEKQSFLIGNNVVELKANTPFSLKNIKRFITNVPYIIKDDVLFPRMNGKILYTNTDSYRFPLVNKLGYIENLWKENQGKTVYFKCTDRVELVSKEQAQYKCYIPEIEDYICRNSNPFSNIQVESNDELETAVPFSKDLLITDKYSRKPLFYKIFIENAKEEDVTIYDSDDKTINDFVTRPYKNGVIFFFNIEGNKKYYYNTKNEKYIYFQPIKSFENIELTYLFEATGFVELENIHINSISLMCKKENVKNFTGTLFFYNYKDSTVKRIEITSSMLNNTFDIDINVDRIYLEMDTELFSYKDFYILESSNTSILLNENLTFFKETRDDICYIASEIQPIDIKQLLSKNIKINTLYSVENNIVIEDMNGFLSINGITDDGILILPVNESVDTIRKAVFSNISISDTKDQFYIDNFKTPGTYYFNTKLLDASIVSSNSSFDIFKDGENI</sequence>
<accession>A0A162J8V4</accession>
<proteinExistence type="predicted"/>
<evidence type="ECO:0000313" key="2">
    <source>
        <dbReference type="Proteomes" id="UP000075816"/>
    </source>
</evidence>
<dbReference type="AlphaFoldDB" id="A0A162J8V4"/>
<name>A0A162J8V4_9FUSO</name>
<gene>
    <name evidence="1" type="ORF">A2J07_01025</name>
</gene>
<protein>
    <submittedName>
        <fullName evidence="1">Uncharacterized protein</fullName>
    </submittedName>
</protein>
<reference evidence="1 2" key="1">
    <citation type="submission" date="2016-03" db="EMBL/GenBank/DDBJ databases">
        <title>Comparative genomics of human isolates of Fusobacterium necrophorum.</title>
        <authorList>
            <person name="Jensen A."/>
            <person name="Bank S."/>
            <person name="Andersen P.S."/>
            <person name="Kristensen L.H."/>
            <person name="Prag J."/>
        </authorList>
    </citation>
    <scope>NUCLEOTIDE SEQUENCE [LARGE SCALE GENOMIC DNA]</scope>
    <source>
        <strain evidence="1 2">LS_1264</strain>
    </source>
</reference>
<comment type="caution">
    <text evidence="1">The sequence shown here is derived from an EMBL/GenBank/DDBJ whole genome shotgun (WGS) entry which is preliminary data.</text>
</comment>
<evidence type="ECO:0000313" key="1">
    <source>
        <dbReference type="EMBL" id="KYL05351.1"/>
    </source>
</evidence>
<organism evidence="1 2">
    <name type="scientific">Fusobacterium necrophorum subsp. funduliforme</name>
    <dbReference type="NCBI Taxonomy" id="143387"/>
    <lineage>
        <taxon>Bacteria</taxon>
        <taxon>Fusobacteriati</taxon>
        <taxon>Fusobacteriota</taxon>
        <taxon>Fusobacteriia</taxon>
        <taxon>Fusobacteriales</taxon>
        <taxon>Fusobacteriaceae</taxon>
        <taxon>Fusobacterium</taxon>
    </lineage>
</organism>
<dbReference type="EMBL" id="LVEA01000001">
    <property type="protein sequence ID" value="KYL05351.1"/>
    <property type="molecule type" value="Genomic_DNA"/>
</dbReference>
<dbReference type="Proteomes" id="UP000075816">
    <property type="component" value="Unassembled WGS sequence"/>
</dbReference>